<proteinExistence type="predicted"/>
<accession>H2ZA00</accession>
<dbReference type="HOGENOM" id="CLU_2189839_0_0_1"/>
<dbReference type="Ensembl" id="ENSCSAVT00000014580.1">
    <property type="protein sequence ID" value="ENSCSAVP00000014415.1"/>
    <property type="gene ID" value="ENSCSAVG00000008442.1"/>
</dbReference>
<keyword evidence="2" id="KW-1185">Reference proteome</keyword>
<sequence length="109" mass="12890">LNCNLCHPNEIYVPWCKLAQTQGYLKVNTLLLRCIKRTRQKCKSQGNPLTPVRLCFAECGVFFRMWCYLSNVVYFVECGVFCRMWCILSNVVYFTECGVFYRMWCILSN</sequence>
<evidence type="ECO:0000313" key="2">
    <source>
        <dbReference type="Proteomes" id="UP000007875"/>
    </source>
</evidence>
<name>H2ZA00_CIOSA</name>
<evidence type="ECO:0000313" key="1">
    <source>
        <dbReference type="Ensembl" id="ENSCSAVP00000014415.1"/>
    </source>
</evidence>
<dbReference type="Proteomes" id="UP000007875">
    <property type="component" value="Unassembled WGS sequence"/>
</dbReference>
<reference evidence="2" key="1">
    <citation type="submission" date="2003-08" db="EMBL/GenBank/DDBJ databases">
        <authorList>
            <person name="Birren B."/>
            <person name="Nusbaum C."/>
            <person name="Abebe A."/>
            <person name="Abouelleil A."/>
            <person name="Adekoya E."/>
            <person name="Ait-zahra M."/>
            <person name="Allen N."/>
            <person name="Allen T."/>
            <person name="An P."/>
            <person name="Anderson M."/>
            <person name="Anderson S."/>
            <person name="Arachchi H."/>
            <person name="Armbruster J."/>
            <person name="Bachantsang P."/>
            <person name="Baldwin J."/>
            <person name="Barry A."/>
            <person name="Bayul T."/>
            <person name="Blitshsteyn B."/>
            <person name="Bloom T."/>
            <person name="Blye J."/>
            <person name="Boguslavskiy L."/>
            <person name="Borowsky M."/>
            <person name="Boukhgalter B."/>
            <person name="Brunache A."/>
            <person name="Butler J."/>
            <person name="Calixte N."/>
            <person name="Calvo S."/>
            <person name="Camarata J."/>
            <person name="Campo K."/>
            <person name="Chang J."/>
            <person name="Cheshatsang Y."/>
            <person name="Citroen M."/>
            <person name="Collymore A."/>
            <person name="Considine T."/>
            <person name="Cook A."/>
            <person name="Cooke P."/>
            <person name="Corum B."/>
            <person name="Cuomo C."/>
            <person name="David R."/>
            <person name="Dawoe T."/>
            <person name="Degray S."/>
            <person name="Dodge S."/>
            <person name="Dooley K."/>
            <person name="Dorje P."/>
            <person name="Dorjee K."/>
            <person name="Dorris L."/>
            <person name="Duffey N."/>
            <person name="Dupes A."/>
            <person name="Elkins T."/>
            <person name="Engels R."/>
            <person name="Erickson J."/>
            <person name="Farina A."/>
            <person name="Faro S."/>
            <person name="Ferreira P."/>
            <person name="Fischer H."/>
            <person name="Fitzgerald M."/>
            <person name="Foley K."/>
            <person name="Gage D."/>
            <person name="Galagan J."/>
            <person name="Gearin G."/>
            <person name="Gnerre S."/>
            <person name="Gnirke A."/>
            <person name="Goyette A."/>
            <person name="Graham J."/>
            <person name="Grandbois E."/>
            <person name="Gyaltsen K."/>
            <person name="Hafez N."/>
            <person name="Hagopian D."/>
            <person name="Hagos B."/>
            <person name="Hall J."/>
            <person name="Hatcher B."/>
            <person name="Heller A."/>
            <person name="Higgins H."/>
            <person name="Honan T."/>
            <person name="Horn A."/>
            <person name="Houde N."/>
            <person name="Hughes L."/>
            <person name="Hulme W."/>
            <person name="Husby E."/>
            <person name="Iliev I."/>
            <person name="Jaffe D."/>
            <person name="Jones C."/>
            <person name="Kamal M."/>
            <person name="Kamat A."/>
            <person name="Kamvysselis M."/>
            <person name="Karlsson E."/>
            <person name="Kells C."/>
            <person name="Kieu A."/>
            <person name="Kisner P."/>
            <person name="Kodira C."/>
            <person name="Kulbokas E."/>
            <person name="Labutti K."/>
            <person name="Lama D."/>
            <person name="Landers T."/>
            <person name="Leger J."/>
            <person name="Levine S."/>
            <person name="Lewis D."/>
            <person name="Lewis T."/>
            <person name="Lindblad-toh K."/>
            <person name="Liu X."/>
            <person name="Lokyitsang T."/>
            <person name="Lokyitsang Y."/>
            <person name="Lucien O."/>
            <person name="Lui A."/>
            <person name="Ma L.J."/>
            <person name="Mabbitt R."/>
            <person name="Macdonald J."/>
            <person name="Maclean C."/>
            <person name="Major J."/>
            <person name="Manning J."/>
            <person name="Marabella R."/>
            <person name="Maru K."/>
            <person name="Matthews C."/>
            <person name="Mauceli E."/>
            <person name="Mccarthy M."/>
            <person name="Mcdonough S."/>
            <person name="Mcghee T."/>
            <person name="Meldrim J."/>
            <person name="Meneus L."/>
            <person name="Mesirov J."/>
            <person name="Mihalev A."/>
            <person name="Mihova T."/>
            <person name="Mikkelsen T."/>
            <person name="Mlenga V."/>
            <person name="Moru K."/>
            <person name="Mozes J."/>
            <person name="Mulrain L."/>
            <person name="Munson G."/>
            <person name="Naylor J."/>
            <person name="Newes C."/>
            <person name="Nguyen C."/>
            <person name="Nguyen N."/>
            <person name="Nguyen T."/>
            <person name="Nicol R."/>
            <person name="Nielsen C."/>
            <person name="Nizzari M."/>
            <person name="Norbu C."/>
            <person name="Norbu N."/>
            <person name="O'donnell P."/>
            <person name="Okoawo O."/>
            <person name="O'leary S."/>
            <person name="Omotosho B."/>
            <person name="O'neill K."/>
            <person name="Osman S."/>
            <person name="Parker S."/>
            <person name="Perrin D."/>
            <person name="Phunkhang P."/>
            <person name="Piqani B."/>
            <person name="Purcell S."/>
            <person name="Rachupka T."/>
            <person name="Ramasamy U."/>
            <person name="Rameau R."/>
            <person name="Ray V."/>
            <person name="Raymond C."/>
            <person name="Retta R."/>
            <person name="Richardson S."/>
            <person name="Rise C."/>
            <person name="Rodriguez J."/>
            <person name="Rogers J."/>
            <person name="Rogov P."/>
            <person name="Rutman M."/>
            <person name="Schupbach R."/>
            <person name="Seaman C."/>
            <person name="Settipalli S."/>
            <person name="Sharpe T."/>
            <person name="Sheridan J."/>
            <person name="Sherpa N."/>
            <person name="Shi J."/>
            <person name="Smirnov S."/>
            <person name="Smith C."/>
            <person name="Sougnez C."/>
            <person name="Spencer B."/>
            <person name="Stalker J."/>
            <person name="Stange-thomann N."/>
            <person name="Stavropoulos S."/>
            <person name="Stetson K."/>
            <person name="Stone C."/>
            <person name="Stone S."/>
            <person name="Stubbs M."/>
            <person name="Talamas J."/>
            <person name="Tchuinga P."/>
            <person name="Tenzing P."/>
            <person name="Tesfaye S."/>
            <person name="Theodore J."/>
            <person name="Thoulutsang Y."/>
            <person name="Topham K."/>
            <person name="Towey S."/>
            <person name="Tsamla T."/>
            <person name="Tsomo N."/>
            <person name="Vallee D."/>
            <person name="Vassiliev H."/>
            <person name="Venkataraman V."/>
            <person name="Vinson J."/>
            <person name="Vo A."/>
            <person name="Wade C."/>
            <person name="Wang S."/>
            <person name="Wangchuk T."/>
            <person name="Wangdi T."/>
            <person name="Whittaker C."/>
            <person name="Wilkinson J."/>
            <person name="Wu Y."/>
            <person name="Wyman D."/>
            <person name="Yadav S."/>
            <person name="Yang S."/>
            <person name="Yang X."/>
            <person name="Yeager S."/>
            <person name="Yee E."/>
            <person name="Young G."/>
            <person name="Zainoun J."/>
            <person name="Zembeck L."/>
            <person name="Zimmer A."/>
            <person name="Zody M."/>
            <person name="Lander E."/>
        </authorList>
    </citation>
    <scope>NUCLEOTIDE SEQUENCE [LARGE SCALE GENOMIC DNA]</scope>
</reference>
<dbReference type="InParanoid" id="H2ZA00"/>
<dbReference type="AlphaFoldDB" id="H2ZA00"/>
<reference evidence="1" key="3">
    <citation type="submission" date="2025-09" db="UniProtKB">
        <authorList>
            <consortium name="Ensembl"/>
        </authorList>
    </citation>
    <scope>IDENTIFICATION</scope>
</reference>
<organism evidence="1 2">
    <name type="scientific">Ciona savignyi</name>
    <name type="common">Pacific transparent sea squirt</name>
    <dbReference type="NCBI Taxonomy" id="51511"/>
    <lineage>
        <taxon>Eukaryota</taxon>
        <taxon>Metazoa</taxon>
        <taxon>Chordata</taxon>
        <taxon>Tunicata</taxon>
        <taxon>Ascidiacea</taxon>
        <taxon>Phlebobranchia</taxon>
        <taxon>Cionidae</taxon>
        <taxon>Ciona</taxon>
    </lineage>
</organism>
<protein>
    <submittedName>
        <fullName evidence="1">Uncharacterized protein</fullName>
    </submittedName>
</protein>
<reference evidence="1" key="2">
    <citation type="submission" date="2025-08" db="UniProtKB">
        <authorList>
            <consortium name="Ensembl"/>
        </authorList>
    </citation>
    <scope>IDENTIFICATION</scope>
</reference>